<dbReference type="InterPro" id="IPR035979">
    <property type="entry name" value="RBD_domain_sf"/>
</dbReference>
<reference evidence="2" key="1">
    <citation type="submission" date="2021-02" db="EMBL/GenBank/DDBJ databases">
        <authorList>
            <person name="Dougan E. K."/>
            <person name="Rhodes N."/>
            <person name="Thang M."/>
            <person name="Chan C."/>
        </authorList>
    </citation>
    <scope>NUCLEOTIDE SEQUENCE</scope>
</reference>
<dbReference type="SUPFAM" id="SSF54928">
    <property type="entry name" value="RNA-binding domain, RBD"/>
    <property type="match status" value="1"/>
</dbReference>
<dbReference type="OrthoDB" id="406408at2759"/>
<evidence type="ECO:0008006" key="4">
    <source>
        <dbReference type="Google" id="ProtNLM"/>
    </source>
</evidence>
<keyword evidence="3" id="KW-1185">Reference proteome</keyword>
<comment type="caution">
    <text evidence="2">The sequence shown here is derived from an EMBL/GenBank/DDBJ whole genome shotgun (WGS) entry which is preliminary data.</text>
</comment>
<proteinExistence type="predicted"/>
<dbReference type="AlphaFoldDB" id="A0A812HYN5"/>
<feature type="compositionally biased region" description="Basic and acidic residues" evidence="1">
    <location>
        <begin position="64"/>
        <end position="77"/>
    </location>
</feature>
<evidence type="ECO:0000313" key="3">
    <source>
        <dbReference type="Proteomes" id="UP000604046"/>
    </source>
</evidence>
<evidence type="ECO:0000256" key="1">
    <source>
        <dbReference type="SAM" id="MobiDB-lite"/>
    </source>
</evidence>
<evidence type="ECO:0000313" key="2">
    <source>
        <dbReference type="EMBL" id="CAE6967410.1"/>
    </source>
</evidence>
<feature type="region of interest" description="Disordered" evidence="1">
    <location>
        <begin position="164"/>
        <end position="189"/>
    </location>
</feature>
<accession>A0A812HYN5</accession>
<sequence length="189" mass="21426">MAVLPRSFIPDEAGAYITCCRVHRTFIEGVLLTPCPPRSRSWPDLSQSVVELFDAETETSETPDMVREPEEQPDPEVHDFDDEKGLHPGHDLWTGVNNLMICNLPARCTRTELSSFLTSLVAEPMNLSVPLSASGRNRGYAFVRAPERTIDRLVRALWQRSVPTRKSTRPLKLQPANMNRLQVSHKHRN</sequence>
<organism evidence="2 3">
    <name type="scientific">Symbiodinium natans</name>
    <dbReference type="NCBI Taxonomy" id="878477"/>
    <lineage>
        <taxon>Eukaryota</taxon>
        <taxon>Sar</taxon>
        <taxon>Alveolata</taxon>
        <taxon>Dinophyceae</taxon>
        <taxon>Suessiales</taxon>
        <taxon>Symbiodiniaceae</taxon>
        <taxon>Symbiodinium</taxon>
    </lineage>
</organism>
<protein>
    <recommendedName>
        <fullName evidence="4">RRM domain-containing protein</fullName>
    </recommendedName>
</protein>
<dbReference type="GO" id="GO:0003676">
    <property type="term" value="F:nucleic acid binding"/>
    <property type="evidence" value="ECO:0007669"/>
    <property type="project" value="InterPro"/>
</dbReference>
<dbReference type="CDD" id="cd00590">
    <property type="entry name" value="RRM_SF"/>
    <property type="match status" value="1"/>
</dbReference>
<feature type="region of interest" description="Disordered" evidence="1">
    <location>
        <begin position="56"/>
        <end position="77"/>
    </location>
</feature>
<dbReference type="InterPro" id="IPR012677">
    <property type="entry name" value="Nucleotide-bd_a/b_plait_sf"/>
</dbReference>
<dbReference type="Gene3D" id="3.30.70.330">
    <property type="match status" value="1"/>
</dbReference>
<name>A0A812HYN5_9DINO</name>
<dbReference type="Proteomes" id="UP000604046">
    <property type="component" value="Unassembled WGS sequence"/>
</dbReference>
<gene>
    <name evidence="2" type="ORF">SNAT2548_LOCUS2273</name>
</gene>
<dbReference type="EMBL" id="CAJNDS010000128">
    <property type="protein sequence ID" value="CAE6967410.1"/>
    <property type="molecule type" value="Genomic_DNA"/>
</dbReference>